<comment type="catalytic activity">
    <reaction evidence="12 14">
        <text>L-proline + NADP(+) = (S)-1-pyrroline-5-carboxylate + NADPH + 2 H(+)</text>
        <dbReference type="Rhea" id="RHEA:14109"/>
        <dbReference type="ChEBI" id="CHEBI:15378"/>
        <dbReference type="ChEBI" id="CHEBI:17388"/>
        <dbReference type="ChEBI" id="CHEBI:57783"/>
        <dbReference type="ChEBI" id="CHEBI:58349"/>
        <dbReference type="ChEBI" id="CHEBI:60039"/>
        <dbReference type="EC" id="1.5.1.2"/>
    </reaction>
</comment>
<dbReference type="SUPFAM" id="SSF51735">
    <property type="entry name" value="NAD(P)-binding Rossmann-fold domains"/>
    <property type="match status" value="1"/>
</dbReference>
<evidence type="ECO:0000256" key="13">
    <source>
        <dbReference type="PIRSR" id="PIRSR000193-1"/>
    </source>
</evidence>
<dbReference type="InterPro" id="IPR029036">
    <property type="entry name" value="P5CR_dimer"/>
</dbReference>
<keyword evidence="7 14" id="KW-0028">Amino-acid biosynthesis</keyword>
<dbReference type="InterPro" id="IPR053790">
    <property type="entry name" value="P5CR-like_CS"/>
</dbReference>
<comment type="similarity">
    <text evidence="3 14">Belongs to the pyrroline-5-carboxylate reductase family.</text>
</comment>
<evidence type="ECO:0000256" key="4">
    <source>
        <dbReference type="ARBA" id="ARBA00012855"/>
    </source>
</evidence>
<proteinExistence type="inferred from homology"/>
<dbReference type="AlphaFoldDB" id="A0A7M5WSJ9"/>
<dbReference type="InterPro" id="IPR000304">
    <property type="entry name" value="Pyrroline-COOH_reductase"/>
</dbReference>
<dbReference type="HAMAP" id="MF_01925">
    <property type="entry name" value="P5C_reductase"/>
    <property type="match status" value="1"/>
</dbReference>
<keyword evidence="6" id="KW-0963">Cytoplasm</keyword>
<evidence type="ECO:0000256" key="2">
    <source>
        <dbReference type="ARBA" id="ARBA00005205"/>
    </source>
</evidence>
<dbReference type="GO" id="GO:0005737">
    <property type="term" value="C:cytoplasm"/>
    <property type="evidence" value="ECO:0007669"/>
    <property type="project" value="UniProtKB-SubCell"/>
</dbReference>
<reference evidence="17" key="1">
    <citation type="submission" date="2021-01" db="UniProtKB">
        <authorList>
            <consortium name="EnsemblMetazoa"/>
        </authorList>
    </citation>
    <scope>IDENTIFICATION</scope>
</reference>
<dbReference type="InterPro" id="IPR028939">
    <property type="entry name" value="P5C_Rdtase_cat_N"/>
</dbReference>
<dbReference type="Pfam" id="PF14748">
    <property type="entry name" value="P5CR_dimer"/>
    <property type="match status" value="1"/>
</dbReference>
<dbReference type="PIRSF" id="PIRSF000193">
    <property type="entry name" value="Pyrrol-5-carb_rd"/>
    <property type="match status" value="1"/>
</dbReference>
<dbReference type="Proteomes" id="UP000594262">
    <property type="component" value="Unplaced"/>
</dbReference>
<evidence type="ECO:0000256" key="11">
    <source>
        <dbReference type="ARBA" id="ARBA00050547"/>
    </source>
</evidence>
<dbReference type="GO" id="GO:0004735">
    <property type="term" value="F:pyrroline-5-carboxylate reductase activity"/>
    <property type="evidence" value="ECO:0007669"/>
    <property type="project" value="UniProtKB-EC"/>
</dbReference>
<evidence type="ECO:0000259" key="16">
    <source>
        <dbReference type="Pfam" id="PF14748"/>
    </source>
</evidence>
<dbReference type="PANTHER" id="PTHR11645:SF62">
    <property type="entry name" value="PYRROLINE-5-CARBOXYLATE REDUCTASE"/>
    <property type="match status" value="1"/>
</dbReference>
<dbReference type="Gene3D" id="3.40.50.720">
    <property type="entry name" value="NAD(P)-binding Rossmann-like Domain"/>
    <property type="match status" value="1"/>
</dbReference>
<accession>A0A7M5WSJ9</accession>
<dbReference type="EC" id="1.5.1.2" evidence="4 14"/>
<evidence type="ECO:0000313" key="18">
    <source>
        <dbReference type="Proteomes" id="UP000594262"/>
    </source>
</evidence>
<evidence type="ECO:0000259" key="15">
    <source>
        <dbReference type="Pfam" id="PF03807"/>
    </source>
</evidence>
<dbReference type="UniPathway" id="UPA00098">
    <property type="reaction ID" value="UER00361"/>
</dbReference>
<comment type="subcellular location">
    <subcellularLocation>
        <location evidence="1">Cytoplasm</location>
    </subcellularLocation>
</comment>
<dbReference type="GO" id="GO:0055129">
    <property type="term" value="P:L-proline biosynthetic process"/>
    <property type="evidence" value="ECO:0007669"/>
    <property type="project" value="UniProtKB-UniPathway"/>
</dbReference>
<evidence type="ECO:0000256" key="3">
    <source>
        <dbReference type="ARBA" id="ARBA00005525"/>
    </source>
</evidence>
<dbReference type="RefSeq" id="XP_066918389.1">
    <property type="nucleotide sequence ID" value="XM_067062288.1"/>
</dbReference>
<evidence type="ECO:0000256" key="12">
    <source>
        <dbReference type="ARBA" id="ARBA00052690"/>
    </source>
</evidence>
<dbReference type="EnsemblMetazoa" id="CLYHEMT010512.1">
    <property type="protein sequence ID" value="CLYHEMP010512.1"/>
    <property type="gene ID" value="CLYHEMG010512"/>
</dbReference>
<dbReference type="InterPro" id="IPR008927">
    <property type="entry name" value="6-PGluconate_DH-like_C_sf"/>
</dbReference>
<keyword evidence="10 14" id="KW-0560">Oxidoreductase</keyword>
<dbReference type="Gene3D" id="1.10.3730.10">
    <property type="entry name" value="ProC C-terminal domain-like"/>
    <property type="match status" value="1"/>
</dbReference>
<dbReference type="GeneID" id="136805742"/>
<keyword evidence="18" id="KW-1185">Reference proteome</keyword>
<evidence type="ECO:0000256" key="5">
    <source>
        <dbReference type="ARBA" id="ARBA00021413"/>
    </source>
</evidence>
<evidence type="ECO:0000256" key="9">
    <source>
        <dbReference type="ARBA" id="ARBA00022857"/>
    </source>
</evidence>
<dbReference type="Pfam" id="PF03807">
    <property type="entry name" value="F420_oxidored"/>
    <property type="match status" value="1"/>
</dbReference>
<dbReference type="NCBIfam" id="TIGR00112">
    <property type="entry name" value="proC"/>
    <property type="match status" value="1"/>
</dbReference>
<evidence type="ECO:0000313" key="17">
    <source>
        <dbReference type="EnsemblMetazoa" id="CLYHEMP010512.1"/>
    </source>
</evidence>
<evidence type="ECO:0000256" key="1">
    <source>
        <dbReference type="ARBA" id="ARBA00004496"/>
    </source>
</evidence>
<dbReference type="InterPro" id="IPR036291">
    <property type="entry name" value="NAD(P)-bd_dom_sf"/>
</dbReference>
<feature type="domain" description="Pyrroline-5-carboxylate reductase dimerisation" evidence="16">
    <location>
        <begin position="163"/>
        <end position="267"/>
    </location>
</feature>
<dbReference type="FunFam" id="1.10.3730.10:FF:000001">
    <property type="entry name" value="Pyrroline-5-carboxylate reductase"/>
    <property type="match status" value="1"/>
</dbReference>
<comment type="catalytic activity">
    <reaction evidence="11">
        <text>L-proline + NAD(+) = (S)-1-pyrroline-5-carboxylate + NADH + 2 H(+)</text>
        <dbReference type="Rhea" id="RHEA:14105"/>
        <dbReference type="ChEBI" id="CHEBI:15378"/>
        <dbReference type="ChEBI" id="CHEBI:17388"/>
        <dbReference type="ChEBI" id="CHEBI:57540"/>
        <dbReference type="ChEBI" id="CHEBI:57945"/>
        <dbReference type="ChEBI" id="CHEBI:60039"/>
        <dbReference type="EC" id="1.5.1.2"/>
    </reaction>
</comment>
<evidence type="ECO:0000256" key="14">
    <source>
        <dbReference type="RuleBase" id="RU003903"/>
    </source>
</evidence>
<evidence type="ECO:0000256" key="8">
    <source>
        <dbReference type="ARBA" id="ARBA00022650"/>
    </source>
</evidence>
<organism evidence="17 18">
    <name type="scientific">Clytia hemisphaerica</name>
    <dbReference type="NCBI Taxonomy" id="252671"/>
    <lineage>
        <taxon>Eukaryota</taxon>
        <taxon>Metazoa</taxon>
        <taxon>Cnidaria</taxon>
        <taxon>Hydrozoa</taxon>
        <taxon>Hydroidolina</taxon>
        <taxon>Leptothecata</taxon>
        <taxon>Obeliida</taxon>
        <taxon>Clytiidae</taxon>
        <taxon>Clytia</taxon>
    </lineage>
</organism>
<dbReference type="PROSITE" id="PS00521">
    <property type="entry name" value="P5CR"/>
    <property type="match status" value="1"/>
</dbReference>
<feature type="domain" description="Pyrroline-5-carboxylate reductase catalytic N-terminal" evidence="15">
    <location>
        <begin position="10"/>
        <end position="100"/>
    </location>
</feature>
<comment type="pathway">
    <text evidence="2 14">Amino-acid biosynthesis; L-proline biosynthesis; L-proline from L-glutamate 5-semialdehyde: step 1/1.</text>
</comment>
<evidence type="ECO:0000256" key="7">
    <source>
        <dbReference type="ARBA" id="ARBA00022605"/>
    </source>
</evidence>
<feature type="binding site" evidence="13">
    <location>
        <position position="58"/>
    </location>
    <ligand>
        <name>NADPH</name>
        <dbReference type="ChEBI" id="CHEBI:57783"/>
    </ligand>
</feature>
<dbReference type="SUPFAM" id="SSF48179">
    <property type="entry name" value="6-phosphogluconate dehydrogenase C-terminal domain-like"/>
    <property type="match status" value="1"/>
</dbReference>
<sequence length="281" mass="30276">MYRTFRIPQLAFLGAGTLAETLTKGFIAAGALQINQIWASAPSDTHVMKLGCKTTTDNVKLVKENKLVALSVKPQVLPKVLREISPHITPDHLLLSFAAGMKIRNMQYLLPPKTRIARLMTNTPTQFREGVSSFALGPHCREADRKLIQDLMSTVGYCTEVKENLLDVVTGFAGGGPAYAYCFIEAIADAAVLGGMTREEAMKMAAKSVLGAARMVEETGDHPGKLKDDVCSAGGSTIRGIHALEKGRMRSAVIDAVNAATERSSELGKILNEQGSSNKIF</sequence>
<keyword evidence="8 14" id="KW-0641">Proline biosynthesis</keyword>
<name>A0A7M5WSJ9_9CNID</name>
<keyword evidence="9 13" id="KW-0521">NADP</keyword>
<evidence type="ECO:0000256" key="10">
    <source>
        <dbReference type="ARBA" id="ARBA00023002"/>
    </source>
</evidence>
<feature type="binding site" evidence="13">
    <location>
        <begin position="13"/>
        <end position="18"/>
    </location>
    <ligand>
        <name>NADP(+)</name>
        <dbReference type="ChEBI" id="CHEBI:58349"/>
    </ligand>
</feature>
<dbReference type="OrthoDB" id="10263291at2759"/>
<evidence type="ECO:0000256" key="6">
    <source>
        <dbReference type="ARBA" id="ARBA00022490"/>
    </source>
</evidence>
<dbReference type="FunFam" id="3.40.50.720:FF:000190">
    <property type="entry name" value="Pyrroline-5-carboxylate reductase"/>
    <property type="match status" value="1"/>
</dbReference>
<dbReference type="PANTHER" id="PTHR11645">
    <property type="entry name" value="PYRROLINE-5-CARBOXYLATE REDUCTASE"/>
    <property type="match status" value="1"/>
</dbReference>
<protein>
    <recommendedName>
        <fullName evidence="5 14">Pyrroline-5-carboxylate reductase</fullName>
        <ecNumber evidence="4 14">1.5.1.2</ecNumber>
    </recommendedName>
</protein>